<comment type="subcellular location">
    <subcellularLocation>
        <location evidence="9">Cell membrane</location>
        <topology evidence="9">Multi-pass membrane protein</topology>
    </subcellularLocation>
    <subcellularLocation>
        <location evidence="1">Membrane</location>
        <topology evidence="1">Multi-pass membrane protein</topology>
    </subcellularLocation>
</comment>
<evidence type="ECO:0000256" key="1">
    <source>
        <dbReference type="ARBA" id="ARBA00004141"/>
    </source>
</evidence>
<evidence type="ECO:0000256" key="3">
    <source>
        <dbReference type="ARBA" id="ARBA00022475"/>
    </source>
</evidence>
<dbReference type="Gene3D" id="1.10.3720.10">
    <property type="entry name" value="MetI-like"/>
    <property type="match status" value="1"/>
</dbReference>
<name>A0ABM9N2U2_9LACO</name>
<evidence type="ECO:0000256" key="7">
    <source>
        <dbReference type="ARBA" id="ARBA00035642"/>
    </source>
</evidence>
<organism evidence="11 12">
    <name type="scientific">Eupransor demetentiae</name>
    <dbReference type="NCBI Taxonomy" id="3109584"/>
    <lineage>
        <taxon>Bacteria</taxon>
        <taxon>Bacillati</taxon>
        <taxon>Bacillota</taxon>
        <taxon>Bacilli</taxon>
        <taxon>Lactobacillales</taxon>
        <taxon>Lactobacillaceae</taxon>
        <taxon>Eupransor</taxon>
    </lineage>
</organism>
<feature type="transmembrane region" description="Helical" evidence="9">
    <location>
        <begin position="254"/>
        <end position="275"/>
    </location>
</feature>
<dbReference type="Gene3D" id="3.10.105.10">
    <property type="entry name" value="Dipeptide-binding Protein, Domain 3"/>
    <property type="match status" value="2"/>
</dbReference>
<keyword evidence="2 9" id="KW-0813">Transport</keyword>
<dbReference type="PANTHER" id="PTHR47737">
    <property type="entry name" value="GLYCINE BETAINE/PROLINE BETAINE TRANSPORT SYSTEM PERMEASE PROTEIN PROW"/>
    <property type="match status" value="1"/>
</dbReference>
<keyword evidence="12" id="KW-1185">Reference proteome</keyword>
<feature type="transmembrane region" description="Helical" evidence="9">
    <location>
        <begin position="49"/>
        <end position="68"/>
    </location>
</feature>
<dbReference type="Pfam" id="PF04069">
    <property type="entry name" value="OpuAC"/>
    <property type="match status" value="1"/>
</dbReference>
<keyword evidence="6 9" id="KW-0472">Membrane</keyword>
<protein>
    <submittedName>
        <fullName evidence="11">Permease component (ProW)</fullName>
    </submittedName>
</protein>
<comment type="similarity">
    <text evidence="9">Belongs to the binding-protein-dependent transport system permease family.</text>
</comment>
<dbReference type="PANTHER" id="PTHR47737:SF1">
    <property type="entry name" value="GLYCINE BETAINE_PROLINE BETAINE TRANSPORT SYSTEM PERMEASE PROTEIN PROW"/>
    <property type="match status" value="1"/>
</dbReference>
<comment type="caution">
    <text evidence="11">The sequence shown here is derived from an EMBL/GenBank/DDBJ whole genome shotgun (WGS) entry which is preliminary data.</text>
</comment>
<dbReference type="Proteomes" id="UP001314241">
    <property type="component" value="Unassembled WGS sequence"/>
</dbReference>
<evidence type="ECO:0000256" key="9">
    <source>
        <dbReference type="RuleBase" id="RU363032"/>
    </source>
</evidence>
<dbReference type="RefSeq" id="WP_349641032.1">
    <property type="nucleotide sequence ID" value="NZ_CAWVOH010000001.1"/>
</dbReference>
<dbReference type="PROSITE" id="PS50928">
    <property type="entry name" value="ABC_TM1"/>
    <property type="match status" value="1"/>
</dbReference>
<evidence type="ECO:0000313" key="11">
    <source>
        <dbReference type="EMBL" id="CAK8053464.1"/>
    </source>
</evidence>
<proteinExistence type="inferred from homology"/>
<evidence type="ECO:0000256" key="5">
    <source>
        <dbReference type="ARBA" id="ARBA00022989"/>
    </source>
</evidence>
<evidence type="ECO:0000313" key="12">
    <source>
        <dbReference type="Proteomes" id="UP001314241"/>
    </source>
</evidence>
<feature type="transmembrane region" description="Helical" evidence="9">
    <location>
        <begin position="295"/>
        <end position="313"/>
    </location>
</feature>
<dbReference type="Pfam" id="PF00528">
    <property type="entry name" value="BPD_transp_1"/>
    <property type="match status" value="1"/>
</dbReference>
<evidence type="ECO:0000256" key="2">
    <source>
        <dbReference type="ARBA" id="ARBA00022448"/>
    </source>
</evidence>
<dbReference type="InterPro" id="IPR035906">
    <property type="entry name" value="MetI-like_sf"/>
</dbReference>
<keyword evidence="5 9" id="KW-1133">Transmembrane helix</keyword>
<feature type="transmembrane region" description="Helical" evidence="9">
    <location>
        <begin position="143"/>
        <end position="170"/>
    </location>
</feature>
<evidence type="ECO:0000256" key="4">
    <source>
        <dbReference type="ARBA" id="ARBA00022692"/>
    </source>
</evidence>
<evidence type="ECO:0000256" key="8">
    <source>
        <dbReference type="ARBA" id="ARBA00035652"/>
    </source>
</evidence>
<comment type="similarity">
    <text evidence="7">In the C-terminal section; belongs to the OsmX family.</text>
</comment>
<dbReference type="InterPro" id="IPR007210">
    <property type="entry name" value="ABC_Gly_betaine_transp_sub-bd"/>
</dbReference>
<feature type="domain" description="ABC transmembrane type-1" evidence="10">
    <location>
        <begin position="96"/>
        <end position="275"/>
    </location>
</feature>
<dbReference type="SUPFAM" id="SSF161098">
    <property type="entry name" value="MetI-like"/>
    <property type="match status" value="1"/>
</dbReference>
<dbReference type="Gene3D" id="3.40.190.100">
    <property type="entry name" value="Glycine betaine-binding periplasmic protein, domain 2"/>
    <property type="match status" value="2"/>
</dbReference>
<comment type="similarity">
    <text evidence="8">In the N-terminal section; belongs to the binding-protein-dependent transport system permease family.</text>
</comment>
<reference evidence="11 12" key="1">
    <citation type="submission" date="2024-01" db="EMBL/GenBank/DDBJ databases">
        <authorList>
            <person name="Botero Cardona J."/>
        </authorList>
    </citation>
    <scope>NUCLEOTIDE SEQUENCE [LARGE SCALE GENOMIC DNA]</scope>
    <source>
        <strain evidence="11 12">LMG 33000</strain>
    </source>
</reference>
<dbReference type="CDD" id="cd13639">
    <property type="entry name" value="PBP2_OpuAC_like"/>
    <property type="match status" value="1"/>
</dbReference>
<evidence type="ECO:0000256" key="6">
    <source>
        <dbReference type="ARBA" id="ARBA00023136"/>
    </source>
</evidence>
<dbReference type="EMBL" id="CAWVOH010000001">
    <property type="protein sequence ID" value="CAK8053464.1"/>
    <property type="molecule type" value="Genomic_DNA"/>
</dbReference>
<gene>
    <name evidence="11" type="ORF">R54876_GBNLAHCA_00018</name>
</gene>
<dbReference type="CDD" id="cd06261">
    <property type="entry name" value="TM_PBP2"/>
    <property type="match status" value="1"/>
</dbReference>
<dbReference type="SUPFAM" id="SSF53850">
    <property type="entry name" value="Periplasmic binding protein-like II"/>
    <property type="match status" value="1"/>
</dbReference>
<dbReference type="InterPro" id="IPR000515">
    <property type="entry name" value="MetI-like"/>
</dbReference>
<feature type="transmembrane region" description="Helical" evidence="9">
    <location>
        <begin position="99"/>
        <end position="122"/>
    </location>
</feature>
<accession>A0ABM9N2U2</accession>
<evidence type="ECO:0000259" key="10">
    <source>
        <dbReference type="PROSITE" id="PS50928"/>
    </source>
</evidence>
<sequence>MFNILTSVPQLPLESWISDGVNWLTTHLAGFFDVLQQIGQNVMDAMTNFLTAIPMPLMIIGLTLIAIVTTPRKWGFPLFVALGLLLVANQGLWNDLMSTTTLVVMSSLVSIIIGIPLGIWMGKSDRTNAIVKPILDFMQTMPAFVYLIPAVAFFGIGVVPGVFASVIFALPPVVNFTNLGIRQVPKALVEAADSFGSTTWQKLFQLELPNAKNTIIAGTKQTIMLALSMVVTASMIGAPGLGRGVLSAVQHADVGSGFVNGIALVILAIIIDRFIQKMDTPPEYAVSHGKLRTWIVWGIVALMAVGGAVNSFANQKSAGKTINLGYVQWDSEVASTNVLAEAMEQHGYKVTMTPLDNAVLWQSLANKQVDATVSAWLPNTHHDLYEKYKNDIDVLGPNLKGVKLGLVVPDYMDVNSISDLTNQANKTIVGIEPGAGIMKAADKTLKAYPNLSGWNLQASSSGAMTSALNKAYNAKEPIVVTGWSPHWMFSKYHLKYLEDPKKTMGTEEAINTVTRKNLKSTNPDAYKVLKKFHWTKEDMENVMLSIQNGKSPKAAAQDWIKSHKQQVDAWFK</sequence>
<feature type="transmembrane region" description="Helical" evidence="9">
    <location>
        <begin position="75"/>
        <end position="93"/>
    </location>
</feature>
<keyword evidence="4 9" id="KW-0812">Transmembrane</keyword>
<keyword evidence="3" id="KW-1003">Cell membrane</keyword>
<feature type="transmembrane region" description="Helical" evidence="9">
    <location>
        <begin position="223"/>
        <end position="242"/>
    </location>
</feature>